<feature type="domain" description="Glucose-methanol-choline oxidoreductase N-terminal" evidence="3">
    <location>
        <begin position="280"/>
        <end position="294"/>
    </location>
</feature>
<dbReference type="EMBL" id="MU251247">
    <property type="protein sequence ID" value="KAG9256886.1"/>
    <property type="molecule type" value="Genomic_DNA"/>
</dbReference>
<dbReference type="SUPFAM" id="SSF51905">
    <property type="entry name" value="FAD/NAD(P)-binding domain"/>
    <property type="match status" value="1"/>
</dbReference>
<name>A0A9P7ZRQ0_9HYPO</name>
<dbReference type="InterPro" id="IPR036188">
    <property type="entry name" value="FAD/NAD-bd_sf"/>
</dbReference>
<dbReference type="PANTHER" id="PTHR11552:SF78">
    <property type="entry name" value="GLUCOSE-METHANOL-CHOLINE OXIDOREDUCTASE N-TERMINAL DOMAIN-CONTAINING PROTEIN"/>
    <property type="match status" value="1"/>
</dbReference>
<keyword evidence="5" id="KW-1185">Reference proteome</keyword>
<dbReference type="PANTHER" id="PTHR11552">
    <property type="entry name" value="GLUCOSE-METHANOL-CHOLINE GMC OXIDOREDUCTASE"/>
    <property type="match status" value="1"/>
</dbReference>
<dbReference type="Proteomes" id="UP000887229">
    <property type="component" value="Unassembled WGS sequence"/>
</dbReference>
<dbReference type="GO" id="GO:0016614">
    <property type="term" value="F:oxidoreductase activity, acting on CH-OH group of donors"/>
    <property type="evidence" value="ECO:0007669"/>
    <property type="project" value="InterPro"/>
</dbReference>
<evidence type="ECO:0000313" key="5">
    <source>
        <dbReference type="Proteomes" id="UP000887229"/>
    </source>
</evidence>
<proteinExistence type="inferred from homology"/>
<dbReference type="InterPro" id="IPR007867">
    <property type="entry name" value="GMC_OxRtase_C"/>
</dbReference>
<gene>
    <name evidence="4" type="ORF">F5Z01DRAFT_634449</name>
</gene>
<keyword evidence="2" id="KW-0274">FAD</keyword>
<protein>
    <submittedName>
        <fullName evidence="4">Alcohol dehydrogenase</fullName>
    </submittedName>
</protein>
<feature type="binding site" evidence="2">
    <location>
        <position position="234"/>
    </location>
    <ligand>
        <name>FAD</name>
        <dbReference type="ChEBI" id="CHEBI:57692"/>
    </ligand>
</feature>
<dbReference type="Pfam" id="PF00732">
    <property type="entry name" value="GMC_oxred_N"/>
    <property type="match status" value="1"/>
</dbReference>
<sequence>MSALEDGKEYDIIFAGGGTAACVAAGRLAKADPNLSILLVEGGKNNLNDPTVTNPAIYLAHLAPDSQTAIFYKGNKEKALNDREAIVPSGGILGGGSSINFMMYTRAQACDYDSWNTEGWDAASLIPLAKRLEKYHPSDPSVDKDLHGYDGPINITHGDYAPKGPQDDFLAAAEALGTPEIFDLQDFKTTGGFSRWARYVCPEGKRQDAAHRYVHPLMASGNYPNLHILVESKVRRVIFDGNKATGVEYEPATSSQPSIGLSKKVVSTVKARKLVVVSSGALGSPSVLERSGIGGAELLKSLDIPVVSDLPGVGEDYQDHHLLLYPYKSNLKPNETLDGLLSGRVDFATAIQEKNPLLGWNGIDVCSKVRPTEDEVAELGPEFKELWDRDFKNKPERPLMLMGVVSSFLGDHKILNEDKDGVSQYVTMGTYSAYPYSRGNIHIVSQDAQTPASFNTGFLSHPADLKKQVWAYKKQREIYRRTNAFAGELAIGHPQFRPGSKAALSEGPLAPHGFSSIEERRQLKPIEYDAEDDAAIEDWVRSNLNTTWHSLGTCRMAPKEKGGVVDKDLNVYGTTHLKVADLSIVPENVGANTNNTALVVGEKAADIIAGELGLKIEQEASARL</sequence>
<evidence type="ECO:0000259" key="3">
    <source>
        <dbReference type="PROSITE" id="PS00624"/>
    </source>
</evidence>
<dbReference type="PROSITE" id="PS00624">
    <property type="entry name" value="GMC_OXRED_2"/>
    <property type="match status" value="1"/>
</dbReference>
<dbReference type="InterPro" id="IPR012132">
    <property type="entry name" value="GMC_OxRdtase"/>
</dbReference>
<evidence type="ECO:0000256" key="2">
    <source>
        <dbReference type="PIRSR" id="PIRSR000137-2"/>
    </source>
</evidence>
<dbReference type="GeneID" id="70292961"/>
<comment type="similarity">
    <text evidence="1">Belongs to the GMC oxidoreductase family.</text>
</comment>
<dbReference type="RefSeq" id="XP_046120810.1">
    <property type="nucleotide sequence ID" value="XM_046262058.1"/>
</dbReference>
<keyword evidence="2" id="KW-0285">Flavoprotein</keyword>
<dbReference type="Gene3D" id="3.30.560.10">
    <property type="entry name" value="Glucose Oxidase, domain 3"/>
    <property type="match status" value="1"/>
</dbReference>
<accession>A0A9P7ZRQ0</accession>
<dbReference type="GO" id="GO:0050660">
    <property type="term" value="F:flavin adenine dinucleotide binding"/>
    <property type="evidence" value="ECO:0007669"/>
    <property type="project" value="InterPro"/>
</dbReference>
<dbReference type="InterPro" id="IPR000172">
    <property type="entry name" value="GMC_OxRdtase_N"/>
</dbReference>
<dbReference type="PIRSF" id="PIRSF000137">
    <property type="entry name" value="Alcohol_oxidase"/>
    <property type="match status" value="1"/>
</dbReference>
<dbReference type="AlphaFoldDB" id="A0A9P7ZRQ0"/>
<comment type="caution">
    <text evidence="4">The sequence shown here is derived from an EMBL/GenBank/DDBJ whole genome shotgun (WGS) entry which is preliminary data.</text>
</comment>
<dbReference type="Gene3D" id="3.50.50.60">
    <property type="entry name" value="FAD/NAD(P)-binding domain"/>
    <property type="match status" value="1"/>
</dbReference>
<organism evidence="4 5">
    <name type="scientific">Emericellopsis atlantica</name>
    <dbReference type="NCBI Taxonomy" id="2614577"/>
    <lineage>
        <taxon>Eukaryota</taxon>
        <taxon>Fungi</taxon>
        <taxon>Dikarya</taxon>
        <taxon>Ascomycota</taxon>
        <taxon>Pezizomycotina</taxon>
        <taxon>Sordariomycetes</taxon>
        <taxon>Hypocreomycetidae</taxon>
        <taxon>Hypocreales</taxon>
        <taxon>Bionectriaceae</taxon>
        <taxon>Emericellopsis</taxon>
    </lineage>
</organism>
<evidence type="ECO:0000256" key="1">
    <source>
        <dbReference type="ARBA" id="ARBA00010790"/>
    </source>
</evidence>
<reference evidence="4" key="1">
    <citation type="journal article" date="2021" name="IMA Fungus">
        <title>Genomic characterization of three marine fungi, including Emericellopsis atlantica sp. nov. with signatures of a generalist lifestyle and marine biomass degradation.</title>
        <authorList>
            <person name="Hagestad O.C."/>
            <person name="Hou L."/>
            <person name="Andersen J.H."/>
            <person name="Hansen E.H."/>
            <person name="Altermark B."/>
            <person name="Li C."/>
            <person name="Kuhnert E."/>
            <person name="Cox R.J."/>
            <person name="Crous P.W."/>
            <person name="Spatafora J.W."/>
            <person name="Lail K."/>
            <person name="Amirebrahimi M."/>
            <person name="Lipzen A."/>
            <person name="Pangilinan J."/>
            <person name="Andreopoulos W."/>
            <person name="Hayes R.D."/>
            <person name="Ng V."/>
            <person name="Grigoriev I.V."/>
            <person name="Jackson S.A."/>
            <person name="Sutton T.D.S."/>
            <person name="Dobson A.D.W."/>
            <person name="Rama T."/>
        </authorList>
    </citation>
    <scope>NUCLEOTIDE SEQUENCE</scope>
    <source>
        <strain evidence="4">TS7</strain>
    </source>
</reference>
<feature type="binding site" evidence="2">
    <location>
        <begin position="548"/>
        <end position="549"/>
    </location>
    <ligand>
        <name>FAD</name>
        <dbReference type="ChEBI" id="CHEBI:57692"/>
    </ligand>
</feature>
<evidence type="ECO:0000313" key="4">
    <source>
        <dbReference type="EMBL" id="KAG9256886.1"/>
    </source>
</evidence>
<comment type="cofactor">
    <cofactor evidence="2">
        <name>FAD</name>
        <dbReference type="ChEBI" id="CHEBI:57692"/>
    </cofactor>
</comment>
<dbReference type="Pfam" id="PF05199">
    <property type="entry name" value="GMC_oxred_C"/>
    <property type="match status" value="1"/>
</dbReference>
<dbReference type="SUPFAM" id="SSF54373">
    <property type="entry name" value="FAD-linked reductases, C-terminal domain"/>
    <property type="match status" value="1"/>
</dbReference>
<dbReference type="OrthoDB" id="269227at2759"/>